<reference evidence="3" key="1">
    <citation type="journal article" date="2019" name="Int. J. Syst. Evol. Microbiol.">
        <title>The Global Catalogue of Microorganisms (GCM) 10K type strain sequencing project: providing services to taxonomists for standard genome sequencing and annotation.</title>
        <authorList>
            <consortium name="The Broad Institute Genomics Platform"/>
            <consortium name="The Broad Institute Genome Sequencing Center for Infectious Disease"/>
            <person name="Wu L."/>
            <person name="Ma J."/>
        </authorList>
    </citation>
    <scope>NUCLEOTIDE SEQUENCE [LARGE SCALE GENOMIC DNA]</scope>
    <source>
        <strain evidence="3">JCM 7356</strain>
    </source>
</reference>
<proteinExistence type="predicted"/>
<keyword evidence="3" id="KW-1185">Reference proteome</keyword>
<feature type="region of interest" description="Disordered" evidence="1">
    <location>
        <begin position="1"/>
        <end position="27"/>
    </location>
</feature>
<organism evidence="2 3">
    <name type="scientific">Kitasatospora cystarginea</name>
    <dbReference type="NCBI Taxonomy" id="58350"/>
    <lineage>
        <taxon>Bacteria</taxon>
        <taxon>Bacillati</taxon>
        <taxon>Actinomycetota</taxon>
        <taxon>Actinomycetes</taxon>
        <taxon>Kitasatosporales</taxon>
        <taxon>Streptomycetaceae</taxon>
        <taxon>Kitasatospora</taxon>
    </lineage>
</organism>
<evidence type="ECO:0000313" key="2">
    <source>
        <dbReference type="EMBL" id="GAA2245685.1"/>
    </source>
</evidence>
<protein>
    <submittedName>
        <fullName evidence="2">Uncharacterized protein</fullName>
    </submittedName>
</protein>
<gene>
    <name evidence="2" type="ORF">GCM10010430_29490</name>
</gene>
<comment type="caution">
    <text evidence="2">The sequence shown here is derived from an EMBL/GenBank/DDBJ whole genome shotgun (WGS) entry which is preliminary data.</text>
</comment>
<evidence type="ECO:0000313" key="3">
    <source>
        <dbReference type="Proteomes" id="UP001500305"/>
    </source>
</evidence>
<dbReference type="Proteomes" id="UP001500305">
    <property type="component" value="Unassembled WGS sequence"/>
</dbReference>
<dbReference type="EMBL" id="BAAATR010000011">
    <property type="protein sequence ID" value="GAA2245685.1"/>
    <property type="molecule type" value="Genomic_DNA"/>
</dbReference>
<evidence type="ECO:0000256" key="1">
    <source>
        <dbReference type="SAM" id="MobiDB-lite"/>
    </source>
</evidence>
<accession>A0ABP5QVU7</accession>
<name>A0ABP5QVU7_9ACTN</name>
<sequence length="71" mass="7721">MLPTGFPSERSVRAVRPGIPTGAPTNYADRVRRPSAIRTSALGLGVPGALRLTWPLQTDTRELGPSRLRVR</sequence>